<dbReference type="PANTHER" id="PTHR30105:SF2">
    <property type="entry name" value="DIVERGENT POLYSACCHARIDE DEACETYLASE SUPERFAMILY"/>
    <property type="match status" value="1"/>
</dbReference>
<protein>
    <submittedName>
        <fullName evidence="1">Divergent polysaccharide deacetylase family protein</fullName>
    </submittedName>
</protein>
<accession>A0A848M3J3</accession>
<keyword evidence="2" id="KW-1185">Reference proteome</keyword>
<dbReference type="InterPro" id="IPR006837">
    <property type="entry name" value="Divergent_DAC"/>
</dbReference>
<evidence type="ECO:0000313" key="2">
    <source>
        <dbReference type="Proteomes" id="UP000565468"/>
    </source>
</evidence>
<dbReference type="Proteomes" id="UP000565468">
    <property type="component" value="Unassembled WGS sequence"/>
</dbReference>
<dbReference type="AlphaFoldDB" id="A0A848M3J3"/>
<proteinExistence type="predicted"/>
<comment type="caution">
    <text evidence="1">The sequence shown here is derived from an EMBL/GenBank/DDBJ whole genome shotgun (WGS) entry which is preliminary data.</text>
</comment>
<dbReference type="SUPFAM" id="SSF88713">
    <property type="entry name" value="Glycoside hydrolase/deacetylase"/>
    <property type="match status" value="1"/>
</dbReference>
<dbReference type="Gene3D" id="3.20.20.370">
    <property type="entry name" value="Glycoside hydrolase/deacetylase"/>
    <property type="match status" value="1"/>
</dbReference>
<organism evidence="1 2">
    <name type="scientific">Paenibacillus lemnae</name>
    <dbReference type="NCBI Taxonomy" id="1330551"/>
    <lineage>
        <taxon>Bacteria</taxon>
        <taxon>Bacillati</taxon>
        <taxon>Bacillota</taxon>
        <taxon>Bacilli</taxon>
        <taxon>Bacillales</taxon>
        <taxon>Paenibacillaceae</taxon>
        <taxon>Paenibacillus</taxon>
    </lineage>
</organism>
<dbReference type="EMBL" id="JABBPN010000004">
    <property type="protein sequence ID" value="NMO95345.1"/>
    <property type="molecule type" value="Genomic_DNA"/>
</dbReference>
<dbReference type="PANTHER" id="PTHR30105">
    <property type="entry name" value="UNCHARACTERIZED YIBQ-RELATED"/>
    <property type="match status" value="1"/>
</dbReference>
<dbReference type="Pfam" id="PF04748">
    <property type="entry name" value="Polysacc_deac_2"/>
    <property type="match status" value="1"/>
</dbReference>
<dbReference type="CDD" id="cd10936">
    <property type="entry name" value="CE4_DAC2"/>
    <property type="match status" value="1"/>
</dbReference>
<name>A0A848M3J3_PAELE</name>
<dbReference type="InterPro" id="IPR011330">
    <property type="entry name" value="Glyco_hydro/deAcase_b/a-brl"/>
</dbReference>
<sequence>MAMYKLLRMMLILGILLIVLGDAGVQVAAADDLNTGEQYKLAVIIDDFGNGQKGTDDMMQLPVRITVAVMPFLPTSRADAEKAHAAGHDVIIHMPMEPKQGRASWLGPGVIKSTMKDAEIREVMEKAIQDVPYAVGVNNHMGSKVTGDERIMSVVLDVCREHGLFFIDSKTNYHSVTGKIAVQKGLPEVNNHIFLDDVHTVSHVKKQLRLAADYAKKNKYCITIGHVGVFGERTAAGLKESIEELQREGIRFTSISELVMEQNNWSPDGLLVH</sequence>
<evidence type="ECO:0000313" key="1">
    <source>
        <dbReference type="EMBL" id="NMO95345.1"/>
    </source>
</evidence>
<gene>
    <name evidence="1" type="ORF">HII30_06030</name>
</gene>
<reference evidence="1 2" key="1">
    <citation type="submission" date="2020-04" db="EMBL/GenBank/DDBJ databases">
        <title>Paenibacillus algicola sp. nov., a novel marine bacterium producing alginate lyase.</title>
        <authorList>
            <person name="Huang H."/>
        </authorList>
    </citation>
    <scope>NUCLEOTIDE SEQUENCE [LARGE SCALE GENOMIC DNA]</scope>
    <source>
        <strain evidence="1 2">L7-75</strain>
    </source>
</reference>
<dbReference type="GO" id="GO:0005975">
    <property type="term" value="P:carbohydrate metabolic process"/>
    <property type="evidence" value="ECO:0007669"/>
    <property type="project" value="InterPro"/>
</dbReference>